<evidence type="ECO:0000256" key="1">
    <source>
        <dbReference type="SAM" id="Phobius"/>
    </source>
</evidence>
<dbReference type="STRING" id="373672.SAMN05421785_104102"/>
<organism evidence="2 3">
    <name type="scientific">Chryseobacterium gambrini</name>
    <dbReference type="NCBI Taxonomy" id="373672"/>
    <lineage>
        <taxon>Bacteria</taxon>
        <taxon>Pseudomonadati</taxon>
        <taxon>Bacteroidota</taxon>
        <taxon>Flavobacteriia</taxon>
        <taxon>Flavobacteriales</taxon>
        <taxon>Weeksellaceae</taxon>
        <taxon>Chryseobacterium group</taxon>
        <taxon>Chryseobacterium</taxon>
    </lineage>
</organism>
<evidence type="ECO:0000313" key="2">
    <source>
        <dbReference type="EMBL" id="SIS95203.1"/>
    </source>
</evidence>
<name>A0A1N7N9Y9_9FLAO</name>
<sequence length="116" mass="13272">MVIIKNTEGLSTDQLNDELQKGAKFVVFSYTISIIFLSSKRPSDIYFIKSDESSSKYSWKYSLLTLFFGWWGIPFGPIFSIASFYRNFTGGKDITNEVLHQINTHHVESSNSIESK</sequence>
<proteinExistence type="predicted"/>
<evidence type="ECO:0000313" key="3">
    <source>
        <dbReference type="Proteomes" id="UP000185781"/>
    </source>
</evidence>
<feature type="transmembrane region" description="Helical" evidence="1">
    <location>
        <begin position="22"/>
        <end position="40"/>
    </location>
</feature>
<keyword evidence="1" id="KW-0472">Membrane</keyword>
<gene>
    <name evidence="2" type="ORF">SAMN05421785_104102</name>
</gene>
<dbReference type="Proteomes" id="UP000185781">
    <property type="component" value="Unassembled WGS sequence"/>
</dbReference>
<keyword evidence="1" id="KW-1133">Transmembrane helix</keyword>
<dbReference type="AlphaFoldDB" id="A0A1N7N9Y9"/>
<dbReference type="RefSeq" id="WP_076392167.1">
    <property type="nucleotide sequence ID" value="NZ_FTOV01000004.1"/>
</dbReference>
<keyword evidence="1" id="KW-0812">Transmembrane</keyword>
<dbReference type="EMBL" id="FTOV01000004">
    <property type="protein sequence ID" value="SIS95203.1"/>
    <property type="molecule type" value="Genomic_DNA"/>
</dbReference>
<feature type="transmembrane region" description="Helical" evidence="1">
    <location>
        <begin position="61"/>
        <end position="85"/>
    </location>
</feature>
<dbReference type="OrthoDB" id="962559at2"/>
<reference evidence="2 3" key="1">
    <citation type="submission" date="2017-01" db="EMBL/GenBank/DDBJ databases">
        <authorList>
            <person name="Mah S.A."/>
            <person name="Swanson W.J."/>
            <person name="Moy G.W."/>
            <person name="Vacquier V.D."/>
        </authorList>
    </citation>
    <scope>NUCLEOTIDE SEQUENCE [LARGE SCALE GENOMIC DNA]</scope>
    <source>
        <strain evidence="2 3">DSM 18014</strain>
    </source>
</reference>
<accession>A0A1N7N9Y9</accession>
<protein>
    <submittedName>
        <fullName evidence="2">Uncharacterized protein</fullName>
    </submittedName>
</protein>